<feature type="compositionally biased region" description="Pro residues" evidence="1">
    <location>
        <begin position="98"/>
        <end position="107"/>
    </location>
</feature>
<gene>
    <name evidence="3" type="ORF">PGQ11_007487</name>
</gene>
<evidence type="ECO:0000313" key="3">
    <source>
        <dbReference type="EMBL" id="KAK8868909.1"/>
    </source>
</evidence>
<evidence type="ECO:0000256" key="1">
    <source>
        <dbReference type="SAM" id="MobiDB-lite"/>
    </source>
</evidence>
<feature type="domain" description="Transglutaminase-like" evidence="2">
    <location>
        <begin position="398"/>
        <end position="472"/>
    </location>
</feature>
<evidence type="ECO:0000313" key="4">
    <source>
        <dbReference type="Proteomes" id="UP001390339"/>
    </source>
</evidence>
<dbReference type="Gene3D" id="3.10.620.30">
    <property type="match status" value="1"/>
</dbReference>
<proteinExistence type="predicted"/>
<sequence length="671" mass="73156">MAEVEDRQFNSLAERIAALNQQKNFSSSGKRAPPPPPPGRPKTEAPPTSNGNATPLIPAQKNPVIPARPQKKESNPPPPSLPRRTTHAVDGGSGTPPGIRPPPPPLPTRTNTDSSYGSPALPPRRPSTQTLSARRGSNASDMSHMSAVSNLSLNQMSSRTSTTSTETGHSVRKLPPTLDQAKLPPLPPSRKEREAAKEAAQREAAQRDAGAIAPAPTPIRSIKSAPVVPQTQSEARPSLPPRLPSRPVKSPPQQNNGTAQARRLPPPPSGGYSKPGSTFESNRSNGHAPDAPPPVPVSSRPSAAQIDAVVTRAAAAPAVISCLICRDFSRPDAVAAQFPNHSLPRNDPVGYLANVLCGSFPSATDKARAIFTWCHHNIAYNVEEFFGKCIKGRSVEETIFHGKAVCQGYAEVYQAIARRAGLQCVVVGGHGKGYGYTPLRSGERPPPRDPSGHAWNAVMIDNGEWKLLDACWGAGNVGNNTYNKAFKPEMFYLSNELFGLKHFPSDSRHFYRSDGSIPTWEEYMIGPTQGEKAMCYGTATDEGISAYTFSPAEKHIRVNSNEVVRFQFSKVCEHWVAERNGPGANYLLMMKIRGLDGRKDDLVVLETDGYWWWTDIRARDLGAPGQKIWLYGLNRLNDKDVRGLTKQEYLRTISSGGYSMSWECYFEWELV</sequence>
<feature type="compositionally biased region" description="Polar residues" evidence="1">
    <location>
        <begin position="126"/>
        <end position="156"/>
    </location>
</feature>
<dbReference type="InterPro" id="IPR002931">
    <property type="entry name" value="Transglutaminase-like"/>
</dbReference>
<feature type="region of interest" description="Disordered" evidence="1">
    <location>
        <begin position="1"/>
        <end position="300"/>
    </location>
</feature>
<dbReference type="PANTHER" id="PTHR46333:SF5">
    <property type="entry name" value="TRANSGLUTAMINASE-LIKE DOMAIN-CONTAINING PROTEIN"/>
    <property type="match status" value="1"/>
</dbReference>
<feature type="compositionally biased region" description="Polar residues" evidence="1">
    <location>
        <begin position="19"/>
        <end position="28"/>
    </location>
</feature>
<keyword evidence="4" id="KW-1185">Reference proteome</keyword>
<dbReference type="SMART" id="SM00460">
    <property type="entry name" value="TGc"/>
    <property type="match status" value="1"/>
</dbReference>
<dbReference type="InterPro" id="IPR038765">
    <property type="entry name" value="Papain-like_cys_pep_sf"/>
</dbReference>
<evidence type="ECO:0000259" key="2">
    <source>
        <dbReference type="SMART" id="SM00460"/>
    </source>
</evidence>
<organism evidence="3 4">
    <name type="scientific">Apiospora arundinis</name>
    <dbReference type="NCBI Taxonomy" id="335852"/>
    <lineage>
        <taxon>Eukaryota</taxon>
        <taxon>Fungi</taxon>
        <taxon>Dikarya</taxon>
        <taxon>Ascomycota</taxon>
        <taxon>Pezizomycotina</taxon>
        <taxon>Sordariomycetes</taxon>
        <taxon>Xylariomycetidae</taxon>
        <taxon>Amphisphaeriales</taxon>
        <taxon>Apiosporaceae</taxon>
        <taxon>Apiospora</taxon>
    </lineage>
</organism>
<reference evidence="3 4" key="1">
    <citation type="journal article" date="2024" name="IMA Fungus">
        <title>Apiospora arundinis, a panoply of carbohydrate-active enzymes and secondary metabolites.</title>
        <authorList>
            <person name="Sorensen T."/>
            <person name="Petersen C."/>
            <person name="Muurmann A.T."/>
            <person name="Christiansen J.V."/>
            <person name="Brundto M.L."/>
            <person name="Overgaard C.K."/>
            <person name="Boysen A.T."/>
            <person name="Wollenberg R.D."/>
            <person name="Larsen T.O."/>
            <person name="Sorensen J.L."/>
            <person name="Nielsen K.L."/>
            <person name="Sondergaard T.E."/>
        </authorList>
    </citation>
    <scope>NUCLEOTIDE SEQUENCE [LARGE SCALE GENOMIC DNA]</scope>
    <source>
        <strain evidence="3 4">AAU 773</strain>
    </source>
</reference>
<name>A0ABR2IVR0_9PEZI</name>
<comment type="caution">
    <text evidence="3">The sequence shown here is derived from an EMBL/GenBank/DDBJ whole genome shotgun (WGS) entry which is preliminary data.</text>
</comment>
<protein>
    <submittedName>
        <fullName evidence="3">Transglutaminase-like superfamily protein</fullName>
    </submittedName>
</protein>
<feature type="compositionally biased region" description="Basic and acidic residues" evidence="1">
    <location>
        <begin position="189"/>
        <end position="206"/>
    </location>
</feature>
<feature type="compositionally biased region" description="Low complexity" evidence="1">
    <location>
        <begin position="157"/>
        <end position="168"/>
    </location>
</feature>
<dbReference type="InterPro" id="IPR052557">
    <property type="entry name" value="CAP/Cytokinesis_protein"/>
</dbReference>
<dbReference type="Pfam" id="PF01841">
    <property type="entry name" value="Transglut_core"/>
    <property type="match status" value="1"/>
</dbReference>
<dbReference type="PANTHER" id="PTHR46333">
    <property type="entry name" value="CYTOKINESIS PROTEIN 3"/>
    <property type="match status" value="1"/>
</dbReference>
<accession>A0ABR2IVR0</accession>
<dbReference type="EMBL" id="JAPCWZ010000004">
    <property type="protein sequence ID" value="KAK8868909.1"/>
    <property type="molecule type" value="Genomic_DNA"/>
</dbReference>
<dbReference type="SUPFAM" id="SSF54001">
    <property type="entry name" value="Cysteine proteinases"/>
    <property type="match status" value="1"/>
</dbReference>
<dbReference type="Proteomes" id="UP001390339">
    <property type="component" value="Unassembled WGS sequence"/>
</dbReference>